<dbReference type="SMART" id="SM00670">
    <property type="entry name" value="PINc"/>
    <property type="match status" value="1"/>
</dbReference>
<dbReference type="Proteomes" id="UP000287394">
    <property type="component" value="Chromosome"/>
</dbReference>
<dbReference type="PANTHER" id="PTHR11603:SF147">
    <property type="entry name" value="MEMBRANE PROTEIN"/>
    <property type="match status" value="1"/>
</dbReference>
<evidence type="ECO:0000313" key="5">
    <source>
        <dbReference type="EMBL" id="BDI32675.1"/>
    </source>
</evidence>
<dbReference type="EMBL" id="AP025739">
    <property type="protein sequence ID" value="BDI32675.1"/>
    <property type="molecule type" value="Genomic_DNA"/>
</dbReference>
<keyword evidence="4" id="KW-0460">Magnesium</keyword>
<dbReference type="FunCoup" id="A0A402CQE7">
    <property type="interactions" value="14"/>
</dbReference>
<dbReference type="SUPFAM" id="SSF88723">
    <property type="entry name" value="PIN domain-like"/>
    <property type="match status" value="1"/>
</dbReference>
<evidence type="ECO:0000256" key="3">
    <source>
        <dbReference type="ARBA" id="ARBA00022801"/>
    </source>
</evidence>
<protein>
    <submittedName>
        <fullName evidence="5">Twitching motility protein PilT</fullName>
    </submittedName>
</protein>
<sequence>MKFWRITFVGVLMLLGGYSGYQIGGAVVGSVTHLDPRAIRGNAFLSSYQDILNSPSGSTTAYIAFTLLGLLFSFLVATGAFNKLVKTGDQLKEMSPNEKVATFLGVTLGLLLTVLLSPILLSIKSIGIGLTVLVAIALVYLGVVTMTSMKDDIRFFLPGGGGQTAEPVEVTPERCKILDTNVIIDGRVADICRAGFLEGPIYVPGFVLDELQHIADSADSLKRARGRRGLDILNQMRTELKMLVRTYDNTDPNDRDEVDAKLVKLAKQLDGCIVTNDFNLNKVAELQGVTVLNINELANALKPVVLPGEEMTVTIIKEGKEMNQGVAYLDDGTMIVVEGARRRIGETLDVVTSSVLQTVAGKMIFASIRNSHGDEEDDSYDQNARGYPRSGPRRKIQY</sequence>
<dbReference type="Pfam" id="PF01850">
    <property type="entry name" value="PIN"/>
    <property type="match status" value="1"/>
</dbReference>
<reference evidence="5 6" key="1">
    <citation type="journal article" date="2019" name="Int. J. Syst. Evol. Microbiol.">
        <title>Capsulimonas corticalis gen. nov., sp. nov., an aerobic capsulated bacterium, of a novel bacterial order, Capsulimonadales ord. nov., of the class Armatimonadia of the phylum Armatimonadetes.</title>
        <authorList>
            <person name="Li J."/>
            <person name="Kudo C."/>
            <person name="Tonouchi A."/>
        </authorList>
    </citation>
    <scope>NUCLEOTIDE SEQUENCE [LARGE SCALE GENOMIC DNA]</scope>
    <source>
        <strain evidence="5 6">AX-7</strain>
    </source>
</reference>
<dbReference type="KEGG" id="ccot:CCAX7_47260"/>
<evidence type="ECO:0000313" key="6">
    <source>
        <dbReference type="Proteomes" id="UP000287394"/>
    </source>
</evidence>
<dbReference type="CDD" id="cd09877">
    <property type="entry name" value="PIN_YacL-like"/>
    <property type="match status" value="1"/>
</dbReference>
<comment type="cofactor">
    <cofactor evidence="1">
        <name>Mg(2+)</name>
        <dbReference type="ChEBI" id="CHEBI:18420"/>
    </cofactor>
</comment>
<evidence type="ECO:0000256" key="1">
    <source>
        <dbReference type="ARBA" id="ARBA00001946"/>
    </source>
</evidence>
<evidence type="ECO:0000256" key="4">
    <source>
        <dbReference type="ARBA" id="ARBA00022842"/>
    </source>
</evidence>
<dbReference type="PANTHER" id="PTHR11603">
    <property type="entry name" value="AAA FAMILY ATPASE"/>
    <property type="match status" value="1"/>
</dbReference>
<dbReference type="InterPro" id="IPR002792">
    <property type="entry name" value="TRAM_dom"/>
</dbReference>
<dbReference type="Gene3D" id="3.40.50.1010">
    <property type="entry name" value="5'-nuclease"/>
    <property type="match status" value="1"/>
</dbReference>
<dbReference type="InterPro" id="IPR052041">
    <property type="entry name" value="Nucleic_acid_metab_PIN/TRAM"/>
</dbReference>
<keyword evidence="3" id="KW-0378">Hydrolase</keyword>
<dbReference type="RefSeq" id="WP_301002190.1">
    <property type="nucleotide sequence ID" value="NZ_AP025739.1"/>
</dbReference>
<keyword evidence="6" id="KW-1185">Reference proteome</keyword>
<dbReference type="PROSITE" id="PS50926">
    <property type="entry name" value="TRAM"/>
    <property type="match status" value="1"/>
</dbReference>
<dbReference type="AlphaFoldDB" id="A0A402CQE7"/>
<dbReference type="InterPro" id="IPR029060">
    <property type="entry name" value="PIN-like_dom_sf"/>
</dbReference>
<dbReference type="GO" id="GO:0004518">
    <property type="term" value="F:nuclease activity"/>
    <property type="evidence" value="ECO:0007669"/>
    <property type="project" value="UniProtKB-KW"/>
</dbReference>
<name>A0A402CQE7_9BACT</name>
<evidence type="ECO:0000256" key="2">
    <source>
        <dbReference type="ARBA" id="ARBA00022722"/>
    </source>
</evidence>
<keyword evidence="2" id="KW-0540">Nuclease</keyword>
<organism evidence="5 6">
    <name type="scientific">Capsulimonas corticalis</name>
    <dbReference type="NCBI Taxonomy" id="2219043"/>
    <lineage>
        <taxon>Bacteria</taxon>
        <taxon>Bacillati</taxon>
        <taxon>Armatimonadota</taxon>
        <taxon>Armatimonadia</taxon>
        <taxon>Capsulimonadales</taxon>
        <taxon>Capsulimonadaceae</taxon>
        <taxon>Capsulimonas</taxon>
    </lineage>
</organism>
<dbReference type="Pfam" id="PF01938">
    <property type="entry name" value="TRAM"/>
    <property type="match status" value="1"/>
</dbReference>
<dbReference type="GO" id="GO:0016787">
    <property type="term" value="F:hydrolase activity"/>
    <property type="evidence" value="ECO:0007669"/>
    <property type="project" value="UniProtKB-KW"/>
</dbReference>
<dbReference type="InterPro" id="IPR002716">
    <property type="entry name" value="PIN_dom"/>
</dbReference>
<accession>A0A402CQE7</accession>
<proteinExistence type="predicted"/>
<gene>
    <name evidence="5" type="ORF">CCAX7_47260</name>
</gene>